<evidence type="ECO:0000313" key="1">
    <source>
        <dbReference type="EMBL" id="HAT6343450.1"/>
    </source>
</evidence>
<comment type="caution">
    <text evidence="1">The sequence shown here is derived from an EMBL/GenBank/DDBJ whole genome shotgun (WGS) entry which is preliminary data.</text>
</comment>
<protein>
    <recommendedName>
        <fullName evidence="3">Sulfotransferase domain-containing protein</fullName>
    </recommendedName>
</protein>
<dbReference type="SUPFAM" id="SSF52540">
    <property type="entry name" value="P-loop containing nucleoside triphosphate hydrolases"/>
    <property type="match status" value="1"/>
</dbReference>
<dbReference type="Proteomes" id="UP000859505">
    <property type="component" value="Unassembled WGS sequence"/>
</dbReference>
<gene>
    <name evidence="1" type="ORF">JAJ28_001158</name>
</gene>
<evidence type="ECO:0000313" key="2">
    <source>
        <dbReference type="Proteomes" id="UP000859505"/>
    </source>
</evidence>
<dbReference type="RefSeq" id="WP_408790890.1">
    <property type="nucleotide sequence ID" value="NZ_JBGWTT010000008.1"/>
</dbReference>
<accession>A0AAD3U8S5</accession>
<dbReference type="Gene3D" id="3.40.50.300">
    <property type="entry name" value="P-loop containing nucleotide triphosphate hydrolases"/>
    <property type="match status" value="1"/>
</dbReference>
<proteinExistence type="predicted"/>
<sequence length="322" mass="38148">MHFDVTVITGYRVGTDSLCKYISKHPSIFCPGYYGTKFRSHAYSDKTFADIIGCKRRVFIWHDSNTDFLYNGDVPIKHKYLIHPVRHPYEQMIANYNASLQQNIIDNREHVDIVKYVAQGKMNSLHCSLSYSRHYCNYEEVKVVDFSSLSSPHINRTMDDIYQWLGLEACADFENDNSFKKNHVDYFLERFPLRINNKNIDWVIYFTREGQELPKNLYPIGVTNTDELGMLTICLTKGELYTNRTQYQGLTALDVEIMIERFYWSWVTSLKEKLELFQSYKIISLPSEVMAIINNECQDDYNRVAEYYPEIEMLWRDKWPLR</sequence>
<dbReference type="EMBL" id="DACTUL010000006">
    <property type="protein sequence ID" value="HAT6343450.1"/>
    <property type="molecule type" value="Genomic_DNA"/>
</dbReference>
<organism evidence="1 2">
    <name type="scientific">Aeromonas hydrophila</name>
    <dbReference type="NCBI Taxonomy" id="644"/>
    <lineage>
        <taxon>Bacteria</taxon>
        <taxon>Pseudomonadati</taxon>
        <taxon>Pseudomonadota</taxon>
        <taxon>Gammaproteobacteria</taxon>
        <taxon>Aeromonadales</taxon>
        <taxon>Aeromonadaceae</taxon>
        <taxon>Aeromonas</taxon>
    </lineage>
</organism>
<evidence type="ECO:0008006" key="3">
    <source>
        <dbReference type="Google" id="ProtNLM"/>
    </source>
</evidence>
<dbReference type="AlphaFoldDB" id="A0AAD3U8S5"/>
<reference evidence="1" key="2">
    <citation type="submission" date="2020-01" db="EMBL/GenBank/DDBJ databases">
        <authorList>
            <consortium name="NCBI Pathogen Detection Project"/>
        </authorList>
    </citation>
    <scope>NUCLEOTIDE SEQUENCE</scope>
    <source>
        <strain evidence="1">OLC2673_Aeromonas</strain>
    </source>
</reference>
<reference evidence="1" key="1">
    <citation type="journal article" date="2018" name="Genome Biol.">
        <title>SKESA: strategic k-mer extension for scrupulous assemblies.</title>
        <authorList>
            <person name="Souvorov A."/>
            <person name="Agarwala R."/>
            <person name="Lipman D.J."/>
        </authorList>
    </citation>
    <scope>NUCLEOTIDE SEQUENCE</scope>
    <source>
        <strain evidence="1">OLC2673_Aeromonas</strain>
    </source>
</reference>
<name>A0AAD3U8S5_AERHY</name>
<dbReference type="InterPro" id="IPR027417">
    <property type="entry name" value="P-loop_NTPase"/>
</dbReference>